<sequence length="77" mass="9109">MYLQWTPYGGCTSAFSQVPGSCIPRGVEWKTVATWWFSRGTKHLEHWTTKHTILPFLWIQLSSPYLRIWTEFNVHNP</sequence>
<protein>
    <submittedName>
        <fullName evidence="1">Uncharacterized protein</fullName>
    </submittedName>
</protein>
<comment type="caution">
    <text evidence="1">The sequence shown here is derived from an EMBL/GenBank/DDBJ whole genome shotgun (WGS) entry which is preliminary data.</text>
</comment>
<reference evidence="1 2" key="1">
    <citation type="submission" date="2015-10" db="EMBL/GenBank/DDBJ databases">
        <title>Genome sequencing of Penicillium freii.</title>
        <authorList>
            <person name="Nguyen H.D."/>
            <person name="Visagie C.M."/>
            <person name="Seifert K.A."/>
        </authorList>
    </citation>
    <scope>NUCLEOTIDE SEQUENCE [LARGE SCALE GENOMIC DNA]</scope>
    <source>
        <strain evidence="1 2">DAOM 242723</strain>
    </source>
</reference>
<accession>A0A117NKW7</accession>
<dbReference type="Proteomes" id="UP000055045">
    <property type="component" value="Unassembled WGS sequence"/>
</dbReference>
<evidence type="ECO:0000313" key="2">
    <source>
        <dbReference type="Proteomes" id="UP000055045"/>
    </source>
</evidence>
<name>A0A117NKW7_PENFR</name>
<proteinExistence type="predicted"/>
<gene>
    <name evidence="1" type="ORF">ACN42_g10482</name>
</gene>
<organism evidence="1 2">
    <name type="scientific">Penicillium freii</name>
    <dbReference type="NCBI Taxonomy" id="48697"/>
    <lineage>
        <taxon>Eukaryota</taxon>
        <taxon>Fungi</taxon>
        <taxon>Dikarya</taxon>
        <taxon>Ascomycota</taxon>
        <taxon>Pezizomycotina</taxon>
        <taxon>Eurotiomycetes</taxon>
        <taxon>Eurotiomycetidae</taxon>
        <taxon>Eurotiales</taxon>
        <taxon>Aspergillaceae</taxon>
        <taxon>Penicillium</taxon>
    </lineage>
</organism>
<evidence type="ECO:0000313" key="1">
    <source>
        <dbReference type="EMBL" id="KUM56718.1"/>
    </source>
</evidence>
<dbReference type="EMBL" id="LLXE01000444">
    <property type="protein sequence ID" value="KUM56718.1"/>
    <property type="molecule type" value="Genomic_DNA"/>
</dbReference>
<keyword evidence="2" id="KW-1185">Reference proteome</keyword>
<dbReference type="AlphaFoldDB" id="A0A117NKW7"/>